<feature type="region of interest" description="Disordered" evidence="2">
    <location>
        <begin position="960"/>
        <end position="992"/>
    </location>
</feature>
<keyword evidence="5" id="KW-1185">Reference proteome</keyword>
<feature type="coiled-coil region" evidence="1">
    <location>
        <begin position="839"/>
        <end position="888"/>
    </location>
</feature>
<dbReference type="InterPro" id="IPR036305">
    <property type="entry name" value="RGS_sf"/>
</dbReference>
<dbReference type="GO" id="GO:0005634">
    <property type="term" value="C:nucleus"/>
    <property type="evidence" value="ECO:0007669"/>
    <property type="project" value="TreeGrafter"/>
</dbReference>
<dbReference type="SMART" id="SM00315">
    <property type="entry name" value="RGS"/>
    <property type="match status" value="2"/>
</dbReference>
<reference evidence="4" key="4">
    <citation type="submission" date="2025-09" db="UniProtKB">
        <authorList>
            <consortium name="Ensembl"/>
        </authorList>
    </citation>
    <scope>IDENTIFICATION</scope>
    <source>
        <strain evidence="4">JP 163 A</strain>
    </source>
</reference>
<feature type="region of interest" description="Disordered" evidence="2">
    <location>
        <begin position="145"/>
        <end position="193"/>
    </location>
</feature>
<dbReference type="InterPro" id="IPR016137">
    <property type="entry name" value="RGS"/>
</dbReference>
<dbReference type="GO" id="GO:0009966">
    <property type="term" value="P:regulation of signal transduction"/>
    <property type="evidence" value="ECO:0007669"/>
    <property type="project" value="InterPro"/>
</dbReference>
<dbReference type="Proteomes" id="UP000002852">
    <property type="component" value="Unassembled WGS sequence"/>
</dbReference>
<protein>
    <submittedName>
        <fullName evidence="4">Regulator of G protein signaling 22</fullName>
    </submittedName>
</protein>
<dbReference type="Ensembl" id="ENSXMAT00000002532.2">
    <property type="protein sequence ID" value="ENSXMAP00000002527.2"/>
    <property type="gene ID" value="ENSXMAG00000002513.2"/>
</dbReference>
<reference evidence="4" key="3">
    <citation type="submission" date="2025-08" db="UniProtKB">
        <authorList>
            <consortium name="Ensembl"/>
        </authorList>
    </citation>
    <scope>IDENTIFICATION</scope>
    <source>
        <strain evidence="4">JP 163 A</strain>
    </source>
</reference>
<feature type="compositionally biased region" description="Basic and acidic residues" evidence="2">
    <location>
        <begin position="159"/>
        <end position="173"/>
    </location>
</feature>
<dbReference type="Pfam" id="PF00615">
    <property type="entry name" value="RGS"/>
    <property type="match status" value="3"/>
</dbReference>
<dbReference type="SUPFAM" id="SSF48097">
    <property type="entry name" value="Regulator of G-protein signaling, RGS"/>
    <property type="match status" value="4"/>
</dbReference>
<dbReference type="Gene3D" id="1.10.167.10">
    <property type="entry name" value="Regulator of G-protein Signalling 4, domain 2"/>
    <property type="match status" value="4"/>
</dbReference>
<feature type="compositionally biased region" description="Polar residues" evidence="2">
    <location>
        <begin position="101"/>
        <end position="114"/>
    </location>
</feature>
<dbReference type="PANTHER" id="PTHR46583:SF1">
    <property type="entry name" value="REGULATOR OF G-PROTEIN SIGNALING 22"/>
    <property type="match status" value="1"/>
</dbReference>
<organism evidence="4 5">
    <name type="scientific">Xiphophorus maculatus</name>
    <name type="common">Southern platyfish</name>
    <name type="synonym">Platypoecilus maculatus</name>
    <dbReference type="NCBI Taxonomy" id="8083"/>
    <lineage>
        <taxon>Eukaryota</taxon>
        <taxon>Metazoa</taxon>
        <taxon>Chordata</taxon>
        <taxon>Craniata</taxon>
        <taxon>Vertebrata</taxon>
        <taxon>Euteleostomi</taxon>
        <taxon>Actinopterygii</taxon>
        <taxon>Neopterygii</taxon>
        <taxon>Teleostei</taxon>
        <taxon>Neoteleostei</taxon>
        <taxon>Acanthomorphata</taxon>
        <taxon>Ovalentaria</taxon>
        <taxon>Atherinomorphae</taxon>
        <taxon>Cyprinodontiformes</taxon>
        <taxon>Poeciliidae</taxon>
        <taxon>Poeciliinae</taxon>
        <taxon>Xiphophorus</taxon>
    </lineage>
</organism>
<dbReference type="HOGENOM" id="CLU_005031_0_0_1"/>
<evidence type="ECO:0000256" key="1">
    <source>
        <dbReference type="SAM" id="Coils"/>
    </source>
</evidence>
<dbReference type="GO" id="GO:0005737">
    <property type="term" value="C:cytoplasm"/>
    <property type="evidence" value="ECO:0007669"/>
    <property type="project" value="TreeGrafter"/>
</dbReference>
<dbReference type="PROSITE" id="PS50132">
    <property type="entry name" value="RGS"/>
    <property type="match status" value="3"/>
</dbReference>
<feature type="compositionally biased region" description="Low complexity" evidence="2">
    <location>
        <begin position="962"/>
        <end position="989"/>
    </location>
</feature>
<dbReference type="STRING" id="8083.ENSXMAP00000002527"/>
<feature type="domain" description="RGS" evidence="3">
    <location>
        <begin position="546"/>
        <end position="670"/>
    </location>
</feature>
<feature type="region of interest" description="Disordered" evidence="2">
    <location>
        <begin position="80"/>
        <end position="114"/>
    </location>
</feature>
<dbReference type="InParanoid" id="M3ZJY5"/>
<accession>M3ZJY5</accession>
<evidence type="ECO:0000313" key="4">
    <source>
        <dbReference type="Ensembl" id="ENSXMAP00000002527.2"/>
    </source>
</evidence>
<reference evidence="5" key="1">
    <citation type="submission" date="2012-01" db="EMBL/GenBank/DDBJ databases">
        <authorList>
            <person name="Walter R."/>
            <person name="Schartl M."/>
            <person name="Warren W."/>
        </authorList>
    </citation>
    <scope>NUCLEOTIDE SEQUENCE [LARGE SCALE GENOMIC DNA]</scope>
    <source>
        <strain evidence="5">JP 163 A</strain>
    </source>
</reference>
<reference evidence="5" key="2">
    <citation type="journal article" date="2013" name="Nat. Genet.">
        <title>The genome of the platyfish, Xiphophorus maculatus, provides insights into evolutionary adaptation and several complex traits.</title>
        <authorList>
            <person name="Schartl M."/>
            <person name="Walter R.B."/>
            <person name="Shen Y."/>
            <person name="Garcia T."/>
            <person name="Catchen J."/>
            <person name="Amores A."/>
            <person name="Braasch I."/>
            <person name="Chalopin D."/>
            <person name="Volff J.N."/>
            <person name="Lesch K.P."/>
            <person name="Bisazza A."/>
            <person name="Minx P."/>
            <person name="Hillier L."/>
            <person name="Wilson R.K."/>
            <person name="Fuerstenberg S."/>
            <person name="Boore J."/>
            <person name="Searle S."/>
            <person name="Postlethwait J.H."/>
            <person name="Warren W.C."/>
        </authorList>
    </citation>
    <scope>NUCLEOTIDE SEQUENCE [LARGE SCALE GENOMIC DNA]</scope>
    <source>
        <strain evidence="5">JP 163 A</strain>
    </source>
</reference>
<feature type="domain" description="RGS" evidence="3">
    <location>
        <begin position="710"/>
        <end position="816"/>
    </location>
</feature>
<dbReference type="InterPro" id="IPR044926">
    <property type="entry name" value="RGS_subdomain_2"/>
</dbReference>
<dbReference type="OMA" id="LMRSWYL"/>
<dbReference type="GO" id="GO:0001965">
    <property type="term" value="F:G-protein alpha-subunit binding"/>
    <property type="evidence" value="ECO:0007669"/>
    <property type="project" value="InterPro"/>
</dbReference>
<dbReference type="AlphaFoldDB" id="M3ZJY5"/>
<feature type="compositionally biased region" description="Polar residues" evidence="2">
    <location>
        <begin position="146"/>
        <end position="158"/>
    </location>
</feature>
<evidence type="ECO:0000259" key="3">
    <source>
        <dbReference type="PROSITE" id="PS50132"/>
    </source>
</evidence>
<dbReference type="eggNOG" id="ENOG502QU18">
    <property type="taxonomic scope" value="Eukaryota"/>
</dbReference>
<name>M3ZJY5_XIPMA</name>
<sequence>MPPVPDICFAVVCLHKEEGIQWIKEKRLPFFLQSDCYHEYRLAKLLFQWKPTFWSHDLKNWLDEKDTSIHSISELLDDFSSEEDSSDSLESTSPELGVECEQTQELHSSSDLSDNLTAEEQPEYFASKVVNQVLKEAVDVLDGQKQAETSESLSQPDLSRTDDQHEANKDKAKPERKKSTPLNSAKNSRDKPEEVKKSPVLCWEVSSAENRPGLDEFKEFLRGTSGEKLLNLWMDIQTLMVLQTEERKKRYLVLLRNCYLRNSSPCCLNGELLARLGLSNSPCWIEEKLFSVQELLTEPLLSYWLPRYWMKTRCRQPGSHSEEYLSPFHHSAMTQMSAKCETPFGRRVKPMMTSLFIEFQTGLYFTQYCEQSGNKLWVNAVYFWTDLQHYHELFHQEQMDPYSVQREAQVLYSTYISSFARRNINVKTETRRELYNKLRPAFEELFDRVEEHALDILLEPWTQLNQRDKESFLQVPVHEEQRCFYSPDHRELLRVCKELKHRQRRISKQQQRSMNLAISVEPFSLSKSDRNLGPWSKVAAIFQSYRLLTLLRHPQESKHFMTFLQENDASIHLLCWLDLERYKAISKGNQRARLEKTTLIVKKYLNEDYFFGPDSPATKEQQEDILDKAGGEEKLQSESLSNIVVIAIQEIIRRYLEESWVPLFLSSKEFLERQKIKEREKSQSEDRALQLNRIRARKGSVMSTSRDILLFRRALLNPSTCKQFQDYVSVKGELLENDVRFWVEVQRYKDLCHSHSNLTIIQQKISTIINCFINSSIPPSVQINISHEQARRILEKRRELGPYIFREAQIAVFSELLKLWPKFQVLSRNLSKAELIPLLQEKRAKHKAKIRKQRRLEEEESEKKAQLLQEKRDSLMSLEKDEREINHELEQKDGSRDGTHLKPRHSFSLERNFSFESNGSHQLDSQIYLISQSSLMTHAEPLLWSYSKYIEDQQKEREDAFSSLENSVSTDSDSSVQSVSSKESSQLPSIASSRSFTKRWVKTCPNPGSRRNIPAI</sequence>
<evidence type="ECO:0000313" key="5">
    <source>
        <dbReference type="Proteomes" id="UP000002852"/>
    </source>
</evidence>
<evidence type="ECO:0000256" key="2">
    <source>
        <dbReference type="SAM" id="MobiDB-lite"/>
    </source>
</evidence>
<feature type="domain" description="RGS" evidence="3">
    <location>
        <begin position="363"/>
        <end position="457"/>
    </location>
</feature>
<dbReference type="InterPro" id="IPR042651">
    <property type="entry name" value="Rgs22"/>
</dbReference>
<dbReference type="GeneTree" id="ENSGT00500000044936"/>
<dbReference type="PANTHER" id="PTHR46583">
    <property type="entry name" value="REGULATOR OF G-PROTEIN SIGNALING 22"/>
    <property type="match status" value="1"/>
</dbReference>
<keyword evidence="1" id="KW-0175">Coiled coil</keyword>
<proteinExistence type="predicted"/>